<dbReference type="GO" id="GO:0015948">
    <property type="term" value="P:methanogenesis"/>
    <property type="evidence" value="ECO:0007669"/>
    <property type="project" value="InterPro"/>
</dbReference>
<evidence type="ECO:0000313" key="5">
    <source>
        <dbReference type="Proteomes" id="UP000427906"/>
    </source>
</evidence>
<dbReference type="GO" id="GO:0008168">
    <property type="term" value="F:methyltransferase activity"/>
    <property type="evidence" value="ECO:0007669"/>
    <property type="project" value="UniProtKB-KW"/>
</dbReference>
<keyword evidence="3 4" id="KW-0808">Transferase</keyword>
<proteinExistence type="inferred from homology"/>
<dbReference type="InterPro" id="IPR038601">
    <property type="entry name" value="MttB-like_sf"/>
</dbReference>
<keyword evidence="5" id="KW-1185">Reference proteome</keyword>
<evidence type="ECO:0000256" key="3">
    <source>
        <dbReference type="ARBA" id="ARBA00022679"/>
    </source>
</evidence>
<accession>A0A5K7YM86</accession>
<reference evidence="4 5" key="1">
    <citation type="submission" date="2019-11" db="EMBL/GenBank/DDBJ databases">
        <title>Comparative genomics of hydrocarbon-degrading Desulfosarcina strains.</title>
        <authorList>
            <person name="Watanabe M."/>
            <person name="Kojima H."/>
            <person name="Fukui M."/>
        </authorList>
    </citation>
    <scope>NUCLEOTIDE SEQUENCE [LARGE SCALE GENOMIC DNA]</scope>
    <source>
        <strain evidence="4 5">PL12</strain>
    </source>
</reference>
<evidence type="ECO:0000256" key="2">
    <source>
        <dbReference type="ARBA" id="ARBA00022603"/>
    </source>
</evidence>
<dbReference type="Gene3D" id="3.20.20.480">
    <property type="entry name" value="Trimethylamine methyltransferase-like"/>
    <property type="match status" value="1"/>
</dbReference>
<organism evidence="4 5">
    <name type="scientific">Desulfosarcina alkanivorans</name>
    <dbReference type="NCBI Taxonomy" id="571177"/>
    <lineage>
        <taxon>Bacteria</taxon>
        <taxon>Pseudomonadati</taxon>
        <taxon>Thermodesulfobacteriota</taxon>
        <taxon>Desulfobacteria</taxon>
        <taxon>Desulfobacterales</taxon>
        <taxon>Desulfosarcinaceae</taxon>
        <taxon>Desulfosarcina</taxon>
    </lineage>
</organism>
<gene>
    <name evidence="4" type="primary">mttB_2</name>
    <name evidence="4" type="ORF">DSCA_32900</name>
</gene>
<dbReference type="Pfam" id="PF06253">
    <property type="entry name" value="MTTB"/>
    <property type="match status" value="1"/>
</dbReference>
<dbReference type="OrthoDB" id="9815793at2"/>
<keyword evidence="2 4" id="KW-0489">Methyltransferase</keyword>
<evidence type="ECO:0000313" key="4">
    <source>
        <dbReference type="EMBL" id="BBO69360.1"/>
    </source>
</evidence>
<dbReference type="AlphaFoldDB" id="A0A5K7YM86"/>
<dbReference type="RefSeq" id="WP_155317409.1">
    <property type="nucleotide sequence ID" value="NZ_AP021874.1"/>
</dbReference>
<dbReference type="EMBL" id="AP021874">
    <property type="protein sequence ID" value="BBO69360.1"/>
    <property type="molecule type" value="Genomic_DNA"/>
</dbReference>
<protein>
    <submittedName>
        <fullName evidence="4">Methyltransferase</fullName>
    </submittedName>
</protein>
<dbReference type="KEGG" id="dalk:DSCA_32900"/>
<dbReference type="Proteomes" id="UP000427906">
    <property type="component" value="Chromosome"/>
</dbReference>
<sequence>MNSKGLSGGIYKPLSPEGIDTIHNASLTILEKTGIAYESGLDETIDMLADAGATVDREIKRIRFSRELVLEEIAKAPAQVILHARDGKNDLDLTEDRVHLGTGGAAVKILDMETGLPRSSTLKDLYDLGRLVDRLDHIHFFLRPCIPTDIPEADYDVNMFYACLKATGKHVMSGVNDEAGLHRIIDMAAMLAGGTAQLQGKPFISIITSFAISPLKLCTQSTRIMQECNRQGIPVALSAAPMSGSTGPMTMAGTLAQLHAEQLAGITLCQLTRSGAPLLYGGIPGMANMTTMGYLGGGVECGMMNAAIHQMAAHINIPNYNSAGLTDAKLPDAQAGWEKAMTILLGAMGGSNYMHHSAGMLESMLTVAPEQFVMDDEIIGMSCKVLKGIDVDADHLALDVIDTVGPAGNFMMSPHTMKYMRSEYFQGNGVTDSRSRHQWEQGGCQDARERAKAIARKILEAPEAPHIPADVDVAIRQKFNILLDH</sequence>
<comment type="similarity">
    <text evidence="1">Belongs to the trimethylamine methyltransferase family.</text>
</comment>
<dbReference type="InterPro" id="IPR010426">
    <property type="entry name" value="MTTB_MeTrfase"/>
</dbReference>
<evidence type="ECO:0000256" key="1">
    <source>
        <dbReference type="ARBA" id="ARBA00007137"/>
    </source>
</evidence>
<name>A0A5K7YM86_9BACT</name>
<dbReference type="GO" id="GO:0032259">
    <property type="term" value="P:methylation"/>
    <property type="evidence" value="ECO:0007669"/>
    <property type="project" value="UniProtKB-KW"/>
</dbReference>